<gene>
    <name evidence="2" type="ORF">PENTCL1PPCAC_404</name>
</gene>
<organism evidence="2 3">
    <name type="scientific">Pristionchus entomophagus</name>
    <dbReference type="NCBI Taxonomy" id="358040"/>
    <lineage>
        <taxon>Eukaryota</taxon>
        <taxon>Metazoa</taxon>
        <taxon>Ecdysozoa</taxon>
        <taxon>Nematoda</taxon>
        <taxon>Chromadorea</taxon>
        <taxon>Rhabditida</taxon>
        <taxon>Rhabditina</taxon>
        <taxon>Diplogasteromorpha</taxon>
        <taxon>Diplogasteroidea</taxon>
        <taxon>Neodiplogasteridae</taxon>
        <taxon>Pristionchus</taxon>
    </lineage>
</organism>
<keyword evidence="3" id="KW-1185">Reference proteome</keyword>
<dbReference type="GO" id="GO:0051603">
    <property type="term" value="P:proteolysis involved in protein catabolic process"/>
    <property type="evidence" value="ECO:0007669"/>
    <property type="project" value="InterPro"/>
</dbReference>
<dbReference type="InterPro" id="IPR001353">
    <property type="entry name" value="Proteasome_sua/b"/>
</dbReference>
<dbReference type="Proteomes" id="UP001432027">
    <property type="component" value="Unassembled WGS sequence"/>
</dbReference>
<feature type="non-terminal residue" evidence="2">
    <location>
        <position position="122"/>
    </location>
</feature>
<dbReference type="EMBL" id="BTSX01000001">
    <property type="protein sequence ID" value="GMS78229.1"/>
    <property type="molecule type" value="Genomic_DNA"/>
</dbReference>
<accession>A0AAV5S7D2</accession>
<protein>
    <submittedName>
        <fullName evidence="2">Uncharacterized protein</fullName>
    </submittedName>
</protein>
<evidence type="ECO:0000313" key="3">
    <source>
        <dbReference type="Proteomes" id="UP001432027"/>
    </source>
</evidence>
<keyword evidence="1" id="KW-0647">Proteasome</keyword>
<evidence type="ECO:0000313" key="2">
    <source>
        <dbReference type="EMBL" id="GMS78229.1"/>
    </source>
</evidence>
<dbReference type="InterPro" id="IPR029055">
    <property type="entry name" value="Ntn_hydrolases_N"/>
</dbReference>
<dbReference type="GO" id="GO:0005839">
    <property type="term" value="C:proteasome core complex"/>
    <property type="evidence" value="ECO:0007669"/>
    <property type="project" value="InterPro"/>
</dbReference>
<proteinExistence type="predicted"/>
<dbReference type="Gene3D" id="3.60.20.10">
    <property type="entry name" value="Glutamine Phosphoribosylpyrophosphate, subunit 1, domain 1"/>
    <property type="match status" value="1"/>
</dbReference>
<feature type="non-terminal residue" evidence="2">
    <location>
        <position position="1"/>
    </location>
</feature>
<reference evidence="2" key="1">
    <citation type="submission" date="2023-10" db="EMBL/GenBank/DDBJ databases">
        <title>Genome assembly of Pristionchus species.</title>
        <authorList>
            <person name="Yoshida K."/>
            <person name="Sommer R.J."/>
        </authorList>
    </citation>
    <scope>NUCLEOTIDE SEQUENCE</scope>
    <source>
        <strain evidence="2">RS0144</strain>
    </source>
</reference>
<comment type="caution">
    <text evidence="2">The sequence shown here is derived from an EMBL/GenBank/DDBJ whole genome shotgun (WGS) entry which is preliminary data.</text>
</comment>
<evidence type="ECO:0000256" key="1">
    <source>
        <dbReference type="ARBA" id="ARBA00022942"/>
    </source>
</evidence>
<sequence length="122" mass="13387">LSDSLIAELHETTQQYGSRPLGVGVVLAGYDTDGPHIVRADPSGDVTEMHGTSIGVGSESVKEYLEENVVKFENGKGILITLQIRLRYCSSIETKQSNRFLNITIAIVGKEMSFKIMENDEV</sequence>
<dbReference type="PANTHER" id="PTHR11599">
    <property type="entry name" value="PROTEASOME SUBUNIT ALPHA/BETA"/>
    <property type="match status" value="1"/>
</dbReference>
<dbReference type="InterPro" id="IPR050115">
    <property type="entry name" value="Proteasome_alpha"/>
</dbReference>
<dbReference type="Pfam" id="PF00227">
    <property type="entry name" value="Proteasome"/>
    <property type="match status" value="1"/>
</dbReference>
<name>A0AAV5S7D2_9BILA</name>
<dbReference type="AlphaFoldDB" id="A0AAV5S7D2"/>
<dbReference type="SUPFAM" id="SSF56235">
    <property type="entry name" value="N-terminal nucleophile aminohydrolases (Ntn hydrolases)"/>
    <property type="match status" value="1"/>
</dbReference>